<dbReference type="GO" id="GO:0004816">
    <property type="term" value="F:asparagine-tRNA ligase activity"/>
    <property type="evidence" value="ECO:0007669"/>
    <property type="project" value="UniProtKB-UniRule"/>
</dbReference>
<evidence type="ECO:0000256" key="3">
    <source>
        <dbReference type="ARBA" id="ARBA00022741"/>
    </source>
</evidence>
<evidence type="ECO:0000256" key="6">
    <source>
        <dbReference type="ARBA" id="ARBA00023146"/>
    </source>
</evidence>
<reference evidence="9 10" key="1">
    <citation type="journal article" date="2018" name="MBio">
        <title>Insights into the evolution of host association through the isolation and characterization of a novel human periodontal pathobiont, Desulfobulbus oralis.</title>
        <authorList>
            <person name="Cross K.L."/>
            <person name="Chirania P."/>
            <person name="Xiong W."/>
            <person name="Beall C.J."/>
            <person name="Elkins J.G."/>
            <person name="Giannone R.J."/>
            <person name="Griffen A.L."/>
            <person name="Guss A.M."/>
            <person name="Hettich R.L."/>
            <person name="Joshi S.S."/>
            <person name="Mokrzan E.M."/>
            <person name="Martin R.K."/>
            <person name="Zhulin I.B."/>
            <person name="Leys E.J."/>
            <person name="Podar M."/>
        </authorList>
    </citation>
    <scope>NUCLEOTIDE SEQUENCE [LARGE SCALE GENOMIC DNA]</scope>
    <source>
        <strain evidence="9 10">ORNL</strain>
    </source>
</reference>
<dbReference type="InterPro" id="IPR004364">
    <property type="entry name" value="Aa-tRNA-synt_II"/>
</dbReference>
<comment type="similarity">
    <text evidence="1 7">Belongs to the class-II aminoacyl-tRNA synthetase family.</text>
</comment>
<evidence type="ECO:0000256" key="1">
    <source>
        <dbReference type="ARBA" id="ARBA00008226"/>
    </source>
</evidence>
<keyword evidence="4 7" id="KW-0067">ATP-binding</keyword>
<dbReference type="InterPro" id="IPR004365">
    <property type="entry name" value="NA-bd_OB_tRNA"/>
</dbReference>
<dbReference type="InterPro" id="IPR004522">
    <property type="entry name" value="Asn-tRNA-ligase"/>
</dbReference>
<feature type="domain" description="Aminoacyl-transfer RNA synthetases class-II family profile" evidence="8">
    <location>
        <begin position="142"/>
        <end position="450"/>
    </location>
</feature>
<dbReference type="InterPro" id="IPR006195">
    <property type="entry name" value="aa-tRNA-synth_II"/>
</dbReference>
<dbReference type="EMBL" id="CP021255">
    <property type="protein sequence ID" value="AVD71613.1"/>
    <property type="molecule type" value="Genomic_DNA"/>
</dbReference>
<dbReference type="InterPro" id="IPR045864">
    <property type="entry name" value="aa-tRNA-synth_II/BPL/LPL"/>
</dbReference>
<dbReference type="SUPFAM" id="SSF55681">
    <property type="entry name" value="Class II aaRS and biotin synthetases"/>
    <property type="match status" value="1"/>
</dbReference>
<organism evidence="9 10">
    <name type="scientific">Desulfobulbus oralis</name>
    <dbReference type="NCBI Taxonomy" id="1986146"/>
    <lineage>
        <taxon>Bacteria</taxon>
        <taxon>Pseudomonadati</taxon>
        <taxon>Thermodesulfobacteriota</taxon>
        <taxon>Desulfobulbia</taxon>
        <taxon>Desulfobulbales</taxon>
        <taxon>Desulfobulbaceae</taxon>
        <taxon>Desulfobulbus</taxon>
    </lineage>
</organism>
<dbReference type="GO" id="GO:0005737">
    <property type="term" value="C:cytoplasm"/>
    <property type="evidence" value="ECO:0007669"/>
    <property type="project" value="UniProtKB-SubCell"/>
</dbReference>
<dbReference type="Pfam" id="PF00152">
    <property type="entry name" value="tRNA-synt_2"/>
    <property type="match status" value="1"/>
</dbReference>
<proteinExistence type="inferred from homology"/>
<dbReference type="GO" id="GO:0006421">
    <property type="term" value="P:asparaginyl-tRNA aminoacylation"/>
    <property type="evidence" value="ECO:0007669"/>
    <property type="project" value="UniProtKB-UniRule"/>
</dbReference>
<dbReference type="HAMAP" id="MF_00534">
    <property type="entry name" value="Asn_tRNA_synth"/>
    <property type="match status" value="1"/>
</dbReference>
<evidence type="ECO:0000256" key="2">
    <source>
        <dbReference type="ARBA" id="ARBA00022598"/>
    </source>
</evidence>
<dbReference type="KEGG" id="deo:CAY53_09135"/>
<evidence type="ECO:0000256" key="4">
    <source>
        <dbReference type="ARBA" id="ARBA00022840"/>
    </source>
</evidence>
<evidence type="ECO:0000313" key="9">
    <source>
        <dbReference type="EMBL" id="AVD71613.1"/>
    </source>
</evidence>
<dbReference type="PROSITE" id="PS50862">
    <property type="entry name" value="AA_TRNA_LIGASE_II"/>
    <property type="match status" value="1"/>
</dbReference>
<comment type="catalytic activity">
    <reaction evidence="7">
        <text>tRNA(Asn) + L-asparagine + ATP = L-asparaginyl-tRNA(Asn) + AMP + diphosphate + H(+)</text>
        <dbReference type="Rhea" id="RHEA:11180"/>
        <dbReference type="Rhea" id="RHEA-COMP:9659"/>
        <dbReference type="Rhea" id="RHEA-COMP:9674"/>
        <dbReference type="ChEBI" id="CHEBI:15378"/>
        <dbReference type="ChEBI" id="CHEBI:30616"/>
        <dbReference type="ChEBI" id="CHEBI:33019"/>
        <dbReference type="ChEBI" id="CHEBI:58048"/>
        <dbReference type="ChEBI" id="CHEBI:78442"/>
        <dbReference type="ChEBI" id="CHEBI:78515"/>
        <dbReference type="ChEBI" id="CHEBI:456215"/>
        <dbReference type="EC" id="6.1.1.22"/>
    </reaction>
</comment>
<dbReference type="PANTHER" id="PTHR22594:SF34">
    <property type="entry name" value="ASPARAGINE--TRNA LIGASE, MITOCHONDRIAL-RELATED"/>
    <property type="match status" value="1"/>
</dbReference>
<dbReference type="FunFam" id="3.30.930.10:FF:000016">
    <property type="entry name" value="Asparagine--tRNA ligase"/>
    <property type="match status" value="1"/>
</dbReference>
<dbReference type="GO" id="GO:0005524">
    <property type="term" value="F:ATP binding"/>
    <property type="evidence" value="ECO:0007669"/>
    <property type="project" value="UniProtKB-UniRule"/>
</dbReference>
<dbReference type="CDD" id="cd00776">
    <property type="entry name" value="AsxRS_core"/>
    <property type="match status" value="1"/>
</dbReference>
<comment type="subcellular location">
    <subcellularLocation>
        <location evidence="7">Cytoplasm</location>
    </subcellularLocation>
</comment>
<gene>
    <name evidence="7" type="primary">asnS</name>
    <name evidence="9" type="ORF">CAY53_09135</name>
</gene>
<dbReference type="SUPFAM" id="SSF50249">
    <property type="entry name" value="Nucleic acid-binding proteins"/>
    <property type="match status" value="1"/>
</dbReference>
<comment type="subunit">
    <text evidence="7">Homodimer.</text>
</comment>
<dbReference type="Pfam" id="PF01336">
    <property type="entry name" value="tRNA_anti-codon"/>
    <property type="match status" value="1"/>
</dbReference>
<evidence type="ECO:0000259" key="8">
    <source>
        <dbReference type="PROSITE" id="PS50862"/>
    </source>
</evidence>
<dbReference type="NCBIfam" id="NF003037">
    <property type="entry name" value="PRK03932.1"/>
    <property type="match status" value="1"/>
</dbReference>
<dbReference type="InterPro" id="IPR012340">
    <property type="entry name" value="NA-bd_OB-fold"/>
</dbReference>
<keyword evidence="3 7" id="KW-0547">Nucleotide-binding</keyword>
<dbReference type="InterPro" id="IPR002312">
    <property type="entry name" value="Asp/Asn-tRNA-synth_IIb"/>
</dbReference>
<dbReference type="PRINTS" id="PR01042">
    <property type="entry name" value="TRNASYNTHASP"/>
</dbReference>
<dbReference type="CDD" id="cd04318">
    <property type="entry name" value="EcAsnRS_like_N"/>
    <property type="match status" value="1"/>
</dbReference>
<dbReference type="Proteomes" id="UP000239867">
    <property type="component" value="Chromosome"/>
</dbReference>
<dbReference type="GO" id="GO:0003676">
    <property type="term" value="F:nucleic acid binding"/>
    <property type="evidence" value="ECO:0007669"/>
    <property type="project" value="InterPro"/>
</dbReference>
<protein>
    <recommendedName>
        <fullName evidence="7">Asparagine--tRNA ligase</fullName>
        <ecNumber evidence="7">6.1.1.22</ecNumber>
    </recommendedName>
    <alternativeName>
        <fullName evidence="7">Asparaginyl-tRNA synthetase</fullName>
        <shortName evidence="7">AsnRS</shortName>
    </alternativeName>
</protein>
<dbReference type="Gene3D" id="3.30.930.10">
    <property type="entry name" value="Bira Bifunctional Protein, Domain 2"/>
    <property type="match status" value="1"/>
</dbReference>
<evidence type="ECO:0000313" key="10">
    <source>
        <dbReference type="Proteomes" id="UP000239867"/>
    </source>
</evidence>
<sequence>MNAPGSAILPPRLVDILNLPAKEQNLRVSGWLRTRRDAPSFSFLELNDGSCLQGLQIIAEHNLPGWESLHKQITTGAALAVRGRLMPSPARGQRLELRADEITVLGTADASYPLQKKRHSFEFLRSITHLRSRTNALGAVARVRNTLSSAIHQFLQAQGFIQVHTPLITTSDCEGAGEMFTVTTLSGTADYSRDFFGRHAGLTVSGQLQAEVYAMSHSRVYTFGPTFRAENSNTTRHLAEFWMLEPEVAFCDLEGDMRLAEALLRFVVGELLQKNAEDLALFDQRLEPGLLDKLRRFTTTPFQRLTYTEAIERLQSSPHPFAVPVSWGMDLQAEHERYLAEELVVGPLFVTNYPASLKPFYMRLDEGEQTVAAMDLLVPGIGELAGGSQREERLEVLEARMRTAGMDPAQYGWYLDLRRFGSAPHSGFGLGFERLVLFCTGSANIRECIPFPRTPGSAPC</sequence>
<dbReference type="Gene3D" id="2.40.50.140">
    <property type="entry name" value="Nucleic acid-binding proteins"/>
    <property type="match status" value="1"/>
</dbReference>
<dbReference type="OrthoDB" id="9802326at2"/>
<dbReference type="AlphaFoldDB" id="A0A2L1GPK1"/>
<name>A0A2L1GPK1_9BACT</name>
<dbReference type="PANTHER" id="PTHR22594">
    <property type="entry name" value="ASPARTYL/LYSYL-TRNA SYNTHETASE"/>
    <property type="match status" value="1"/>
</dbReference>
<evidence type="ECO:0000256" key="5">
    <source>
        <dbReference type="ARBA" id="ARBA00022917"/>
    </source>
</evidence>
<accession>A0A2L1GPK1</accession>
<keyword evidence="6 7" id="KW-0030">Aminoacyl-tRNA synthetase</keyword>
<keyword evidence="7" id="KW-0963">Cytoplasm</keyword>
<dbReference type="RefSeq" id="WP_104936859.1">
    <property type="nucleotide sequence ID" value="NZ_CP021255.1"/>
</dbReference>
<evidence type="ECO:0000256" key="7">
    <source>
        <dbReference type="HAMAP-Rule" id="MF_00534"/>
    </source>
</evidence>
<dbReference type="EC" id="6.1.1.22" evidence="7"/>
<keyword evidence="5 7" id="KW-0648">Protein biosynthesis</keyword>
<keyword evidence="2 7" id="KW-0436">Ligase</keyword>
<keyword evidence="10" id="KW-1185">Reference proteome</keyword>
<dbReference type="NCBIfam" id="TIGR00457">
    <property type="entry name" value="asnS"/>
    <property type="match status" value="1"/>
</dbReference>